<sequence>MLILTRRFVLQEPHGSAYKYLFELVGALKRGCNKDFFRFDLIRLVTLTFTDAIGGHFCHRHCRAEQQQLPPSPLGMRKIWEIGSSSTAEMKPGTV</sequence>
<evidence type="ECO:0000313" key="2">
    <source>
        <dbReference type="Proteomes" id="UP000289738"/>
    </source>
</evidence>
<keyword evidence="2" id="KW-1185">Reference proteome</keyword>
<organism evidence="1 2">
    <name type="scientific">Arachis hypogaea</name>
    <name type="common">Peanut</name>
    <dbReference type="NCBI Taxonomy" id="3818"/>
    <lineage>
        <taxon>Eukaryota</taxon>
        <taxon>Viridiplantae</taxon>
        <taxon>Streptophyta</taxon>
        <taxon>Embryophyta</taxon>
        <taxon>Tracheophyta</taxon>
        <taxon>Spermatophyta</taxon>
        <taxon>Magnoliopsida</taxon>
        <taxon>eudicotyledons</taxon>
        <taxon>Gunneridae</taxon>
        <taxon>Pentapetalae</taxon>
        <taxon>rosids</taxon>
        <taxon>fabids</taxon>
        <taxon>Fabales</taxon>
        <taxon>Fabaceae</taxon>
        <taxon>Papilionoideae</taxon>
        <taxon>50 kb inversion clade</taxon>
        <taxon>dalbergioids sensu lato</taxon>
        <taxon>Dalbergieae</taxon>
        <taxon>Pterocarpus clade</taxon>
        <taxon>Arachis</taxon>
    </lineage>
</organism>
<name>A0A444Y8S6_ARAHY</name>
<dbReference type="EMBL" id="SDMP01000018">
    <property type="protein sequence ID" value="RYQ98313.1"/>
    <property type="molecule type" value="Genomic_DNA"/>
</dbReference>
<dbReference type="Proteomes" id="UP000289738">
    <property type="component" value="Chromosome B08"/>
</dbReference>
<dbReference type="AlphaFoldDB" id="A0A444Y8S6"/>
<reference evidence="1 2" key="1">
    <citation type="submission" date="2019-01" db="EMBL/GenBank/DDBJ databases">
        <title>Sequencing of cultivated peanut Arachis hypogaea provides insights into genome evolution and oil improvement.</title>
        <authorList>
            <person name="Chen X."/>
        </authorList>
    </citation>
    <scope>NUCLEOTIDE SEQUENCE [LARGE SCALE GENOMIC DNA]</scope>
    <source>
        <strain evidence="2">cv. Fuhuasheng</strain>
        <tissue evidence="1">Leaves</tissue>
    </source>
</reference>
<evidence type="ECO:0000313" key="1">
    <source>
        <dbReference type="EMBL" id="RYQ98313.1"/>
    </source>
</evidence>
<accession>A0A444Y8S6</accession>
<comment type="caution">
    <text evidence="1">The sequence shown here is derived from an EMBL/GenBank/DDBJ whole genome shotgun (WGS) entry which is preliminary data.</text>
</comment>
<gene>
    <name evidence="1" type="ORF">Ahy_B08g094364</name>
</gene>
<protein>
    <submittedName>
        <fullName evidence="1">Uncharacterized protein</fullName>
    </submittedName>
</protein>
<proteinExistence type="predicted"/>